<organism evidence="3 4">
    <name type="scientific">Actinomadura rubrobrunea</name>
    <dbReference type="NCBI Taxonomy" id="115335"/>
    <lineage>
        <taxon>Bacteria</taxon>
        <taxon>Bacillati</taxon>
        <taxon>Actinomycetota</taxon>
        <taxon>Actinomycetes</taxon>
        <taxon>Streptosporangiales</taxon>
        <taxon>Thermomonosporaceae</taxon>
        <taxon>Actinomadura</taxon>
    </lineage>
</organism>
<dbReference type="Proteomes" id="UP001165124">
    <property type="component" value="Unassembled WGS sequence"/>
</dbReference>
<reference evidence="3" key="1">
    <citation type="submission" date="2023-02" db="EMBL/GenBank/DDBJ databases">
        <title>Actinomadura rubrobrunea NBRC 14622.</title>
        <authorList>
            <person name="Ichikawa N."/>
            <person name="Sato H."/>
            <person name="Tonouchi N."/>
        </authorList>
    </citation>
    <scope>NUCLEOTIDE SEQUENCE</scope>
    <source>
        <strain evidence="3">NBRC 14622</strain>
    </source>
</reference>
<dbReference type="GO" id="GO:0015074">
    <property type="term" value="P:DNA integration"/>
    <property type="evidence" value="ECO:0007669"/>
    <property type="project" value="InterPro"/>
</dbReference>
<dbReference type="GO" id="GO:0003676">
    <property type="term" value="F:nucleic acid binding"/>
    <property type="evidence" value="ECO:0007669"/>
    <property type="project" value="InterPro"/>
</dbReference>
<evidence type="ECO:0000259" key="2">
    <source>
        <dbReference type="PROSITE" id="PS50994"/>
    </source>
</evidence>
<dbReference type="InterPro" id="IPR012337">
    <property type="entry name" value="RNaseH-like_sf"/>
</dbReference>
<accession>A0A9W6UYT5</accession>
<dbReference type="InterPro" id="IPR036397">
    <property type="entry name" value="RNaseH_sf"/>
</dbReference>
<dbReference type="Pfam" id="PF13683">
    <property type="entry name" value="rve_3"/>
    <property type="match status" value="1"/>
</dbReference>
<dbReference type="Gene3D" id="3.30.420.10">
    <property type="entry name" value="Ribonuclease H-like superfamily/Ribonuclease H"/>
    <property type="match status" value="1"/>
</dbReference>
<keyword evidence="4" id="KW-1185">Reference proteome</keyword>
<feature type="region of interest" description="Disordered" evidence="1">
    <location>
        <begin position="118"/>
        <end position="138"/>
    </location>
</feature>
<sequence>MFLVRATAWFAARGVTVRRVLTDNAWAYTKTTWRTTCATLGISPRWTRPWRPQANGKVERFHRTRLEEWAYQWPYACEAERQAAFGDWLDWYNHHRHQTGIAGQTPADRVTNLPEQHTWGVSGGSCVDPEQGGDQHDRRPEIAGEFVEPGGDPASLLEPVDTAFDPRLWRL</sequence>
<gene>
    <name evidence="3" type="ORF">Arub01_48310</name>
</gene>
<dbReference type="EMBL" id="BSRZ01000016">
    <property type="protein sequence ID" value="GLW66587.1"/>
    <property type="molecule type" value="Genomic_DNA"/>
</dbReference>
<evidence type="ECO:0000313" key="4">
    <source>
        <dbReference type="Proteomes" id="UP001165124"/>
    </source>
</evidence>
<comment type="caution">
    <text evidence="3">The sequence shown here is derived from an EMBL/GenBank/DDBJ whole genome shotgun (WGS) entry which is preliminary data.</text>
</comment>
<dbReference type="SUPFAM" id="SSF53098">
    <property type="entry name" value="Ribonuclease H-like"/>
    <property type="match status" value="1"/>
</dbReference>
<dbReference type="AlphaFoldDB" id="A0A9W6UYT5"/>
<dbReference type="InterPro" id="IPR001584">
    <property type="entry name" value="Integrase_cat-core"/>
</dbReference>
<proteinExistence type="predicted"/>
<protein>
    <recommendedName>
        <fullName evidence="2">Integrase catalytic domain-containing protein</fullName>
    </recommendedName>
</protein>
<evidence type="ECO:0000256" key="1">
    <source>
        <dbReference type="SAM" id="MobiDB-lite"/>
    </source>
</evidence>
<feature type="domain" description="Integrase catalytic" evidence="2">
    <location>
        <begin position="1"/>
        <end position="114"/>
    </location>
</feature>
<dbReference type="PROSITE" id="PS50994">
    <property type="entry name" value="INTEGRASE"/>
    <property type="match status" value="1"/>
</dbReference>
<evidence type="ECO:0000313" key="3">
    <source>
        <dbReference type="EMBL" id="GLW66587.1"/>
    </source>
</evidence>
<name>A0A9W6UYT5_9ACTN</name>